<accession>A0A367EWI0</accession>
<evidence type="ECO:0000313" key="3">
    <source>
        <dbReference type="Proteomes" id="UP000253094"/>
    </source>
</evidence>
<dbReference type="EMBL" id="QOIL01000029">
    <property type="protein sequence ID" value="RCG21935.1"/>
    <property type="molecule type" value="Genomic_DNA"/>
</dbReference>
<feature type="region of interest" description="Disordered" evidence="1">
    <location>
        <begin position="1"/>
        <end position="22"/>
    </location>
</feature>
<organism evidence="2 3">
    <name type="scientific">Sphaerisporangium album</name>
    <dbReference type="NCBI Taxonomy" id="509200"/>
    <lineage>
        <taxon>Bacteria</taxon>
        <taxon>Bacillati</taxon>
        <taxon>Actinomycetota</taxon>
        <taxon>Actinomycetes</taxon>
        <taxon>Streptosporangiales</taxon>
        <taxon>Streptosporangiaceae</taxon>
        <taxon>Sphaerisporangium</taxon>
    </lineage>
</organism>
<evidence type="ECO:0008006" key="4">
    <source>
        <dbReference type="Google" id="ProtNLM"/>
    </source>
</evidence>
<dbReference type="OrthoDB" id="4330189at2"/>
<dbReference type="RefSeq" id="WP_114033413.1">
    <property type="nucleotide sequence ID" value="NZ_QOIL01000029.1"/>
</dbReference>
<dbReference type="Proteomes" id="UP000253094">
    <property type="component" value="Unassembled WGS sequence"/>
</dbReference>
<dbReference type="AlphaFoldDB" id="A0A367EWI0"/>
<sequence>MPNRKPKTAPPRAPATASAPGDDPWLYFEDVCALHEIEVRTLRHLRAHGEGPPFIRVGRRLRIRRSQAQKWFTDKYERAGQ</sequence>
<protein>
    <recommendedName>
        <fullName evidence="4">DNA-binding protein</fullName>
    </recommendedName>
</protein>
<keyword evidence="3" id="KW-1185">Reference proteome</keyword>
<name>A0A367EWI0_9ACTN</name>
<proteinExistence type="predicted"/>
<comment type="caution">
    <text evidence="2">The sequence shown here is derived from an EMBL/GenBank/DDBJ whole genome shotgun (WGS) entry which is preliminary data.</text>
</comment>
<evidence type="ECO:0000313" key="2">
    <source>
        <dbReference type="EMBL" id="RCG21935.1"/>
    </source>
</evidence>
<evidence type="ECO:0000256" key="1">
    <source>
        <dbReference type="SAM" id="MobiDB-lite"/>
    </source>
</evidence>
<reference evidence="2 3" key="1">
    <citation type="submission" date="2018-06" db="EMBL/GenBank/DDBJ databases">
        <title>Sphaerisporangium craniellae sp. nov., isolated from a marine sponge in the South China Sea.</title>
        <authorList>
            <person name="Li L."/>
        </authorList>
    </citation>
    <scope>NUCLEOTIDE SEQUENCE [LARGE SCALE GENOMIC DNA]</scope>
    <source>
        <strain evidence="2 3">CCTCC AA 208026</strain>
    </source>
</reference>
<gene>
    <name evidence="2" type="ORF">DQ384_36355</name>
</gene>